<name>A0A2D3V046_9PEZI</name>
<evidence type="ECO:0000313" key="4">
    <source>
        <dbReference type="Proteomes" id="UP000225277"/>
    </source>
</evidence>
<feature type="chain" id="PRO_5013629098" description="Transglycosylase SLT domain-containing protein" evidence="2">
    <location>
        <begin position="22"/>
        <end position="311"/>
    </location>
</feature>
<protein>
    <recommendedName>
        <fullName evidence="5">Transglycosylase SLT domain-containing protein</fullName>
    </recommendedName>
</protein>
<sequence>MVSFRLAVVAQLAAVVDYVSGAALIAERVPEKAQFRGAAGNRFLHLITTPLTGSMRYTAYKGNGSIEDGWPAQGQWLDFRTLWVTNQRVQINKICDNTEAETGDLYKAIFAVSKTTGVDPRFILAVMMNESRGCVRVQTTSLAVSNPGLMQSYEGRGSCSDPAPLTPCPYKEIEQMVTDGVAPNEAGVNLQDLIARSNATGVEKYYIAARMYNSGPNSISSDKELSVGGADACYAADMANRLLGYIGDSCGPSDHSESSLEWSPTSVPSWDSTATTAAPPTVWWTPSAANAWWTPSPANAWWTPSPQSTWW</sequence>
<evidence type="ECO:0000256" key="2">
    <source>
        <dbReference type="SAM" id="SignalP"/>
    </source>
</evidence>
<gene>
    <name evidence="3" type="ORF">RCC_04704</name>
</gene>
<dbReference type="Gene3D" id="1.10.530.10">
    <property type="match status" value="1"/>
</dbReference>
<evidence type="ECO:0000313" key="3">
    <source>
        <dbReference type="EMBL" id="CZT18860.1"/>
    </source>
</evidence>
<dbReference type="Proteomes" id="UP000225277">
    <property type="component" value="Unassembled WGS sequence"/>
</dbReference>
<keyword evidence="4" id="KW-1185">Reference proteome</keyword>
<dbReference type="OrthoDB" id="1193027at2759"/>
<evidence type="ECO:0000256" key="1">
    <source>
        <dbReference type="SAM" id="MobiDB-lite"/>
    </source>
</evidence>
<proteinExistence type="predicted"/>
<dbReference type="EMBL" id="FJUY01000006">
    <property type="protein sequence ID" value="CZT18860.1"/>
    <property type="molecule type" value="Genomic_DNA"/>
</dbReference>
<feature type="unsure residue" description="D or N" evidence="3">
    <location>
        <position position="231"/>
    </location>
</feature>
<accession>A0A2D3V046</accession>
<keyword evidence="2" id="KW-0732">Signal</keyword>
<dbReference type="AlphaFoldDB" id="A0A2D3V046"/>
<dbReference type="InterPro" id="IPR023346">
    <property type="entry name" value="Lysozyme-like_dom_sf"/>
</dbReference>
<dbReference type="SUPFAM" id="SSF53955">
    <property type="entry name" value="Lysozyme-like"/>
    <property type="match status" value="1"/>
</dbReference>
<feature type="region of interest" description="Disordered" evidence="1">
    <location>
        <begin position="256"/>
        <end position="275"/>
    </location>
</feature>
<feature type="signal peptide" evidence="2">
    <location>
        <begin position="1"/>
        <end position="21"/>
    </location>
</feature>
<evidence type="ECO:0008006" key="5">
    <source>
        <dbReference type="Google" id="ProtNLM"/>
    </source>
</evidence>
<reference evidence="3 4" key="1">
    <citation type="submission" date="2016-03" db="EMBL/GenBank/DDBJ databases">
        <authorList>
            <person name="Ploux O."/>
        </authorList>
    </citation>
    <scope>NUCLEOTIDE SEQUENCE [LARGE SCALE GENOMIC DNA]</scope>
    <source>
        <strain evidence="3 4">URUG2</strain>
    </source>
</reference>
<organism evidence="3 4">
    <name type="scientific">Ramularia collo-cygni</name>
    <dbReference type="NCBI Taxonomy" id="112498"/>
    <lineage>
        <taxon>Eukaryota</taxon>
        <taxon>Fungi</taxon>
        <taxon>Dikarya</taxon>
        <taxon>Ascomycota</taxon>
        <taxon>Pezizomycotina</taxon>
        <taxon>Dothideomycetes</taxon>
        <taxon>Dothideomycetidae</taxon>
        <taxon>Mycosphaerellales</taxon>
        <taxon>Mycosphaerellaceae</taxon>
        <taxon>Ramularia</taxon>
    </lineage>
</organism>